<organism evidence="2 3">
    <name type="scientific">Emericella nidulans (strain FGSC A4 / ATCC 38163 / CBS 112.46 / NRRL 194 / M139)</name>
    <name type="common">Aspergillus nidulans</name>
    <dbReference type="NCBI Taxonomy" id="227321"/>
    <lineage>
        <taxon>Eukaryota</taxon>
        <taxon>Fungi</taxon>
        <taxon>Dikarya</taxon>
        <taxon>Ascomycota</taxon>
        <taxon>Pezizomycotina</taxon>
        <taxon>Eurotiomycetes</taxon>
        <taxon>Eurotiomycetidae</taxon>
        <taxon>Eurotiales</taxon>
        <taxon>Aspergillaceae</taxon>
        <taxon>Aspergillus</taxon>
        <taxon>Aspergillus subgen. Nidulantes</taxon>
    </lineage>
</organism>
<accession>C8VKN8</accession>
<feature type="transmembrane region" description="Helical" evidence="1">
    <location>
        <begin position="27"/>
        <end position="49"/>
    </location>
</feature>
<keyword evidence="1" id="KW-0472">Membrane</keyword>
<evidence type="ECO:0000256" key="1">
    <source>
        <dbReference type="SAM" id="Phobius"/>
    </source>
</evidence>
<dbReference type="AlphaFoldDB" id="C8VKN8"/>
<sequence>MKVLTIVATTVIAGVTGIRDLLAEIIGMVMTGGHIGLISGIIGVAAEIVKYEWE</sequence>
<dbReference type="Proteomes" id="UP000000560">
    <property type="component" value="Chromosome VII"/>
</dbReference>
<dbReference type="KEGG" id="ani:ANIA_11671"/>
<reference evidence="3" key="1">
    <citation type="journal article" date="2005" name="Nature">
        <title>Sequencing of Aspergillus nidulans and comparative analysis with A. fumigatus and A. oryzae.</title>
        <authorList>
            <person name="Galagan J.E."/>
            <person name="Calvo S.E."/>
            <person name="Cuomo C."/>
            <person name="Ma L.J."/>
            <person name="Wortman J.R."/>
            <person name="Batzoglou S."/>
            <person name="Lee S.I."/>
            <person name="Basturkmen M."/>
            <person name="Spevak C.C."/>
            <person name="Clutterbuck J."/>
            <person name="Kapitonov V."/>
            <person name="Jurka J."/>
            <person name="Scazzocchio C."/>
            <person name="Farman M."/>
            <person name="Butler J."/>
            <person name="Purcell S."/>
            <person name="Harris S."/>
            <person name="Braus G.H."/>
            <person name="Draht O."/>
            <person name="Busch S."/>
            <person name="D'Enfert C."/>
            <person name="Bouchier C."/>
            <person name="Goldman G.H."/>
            <person name="Bell-Pedersen D."/>
            <person name="Griffiths-Jones S."/>
            <person name="Doonan J.H."/>
            <person name="Yu J."/>
            <person name="Vienken K."/>
            <person name="Pain A."/>
            <person name="Freitag M."/>
            <person name="Selker E.U."/>
            <person name="Archer D.B."/>
            <person name="Penalva M.A."/>
            <person name="Oakley B.R."/>
            <person name="Momany M."/>
            <person name="Tanaka T."/>
            <person name="Kumagai T."/>
            <person name="Asai K."/>
            <person name="Machida M."/>
            <person name="Nierman W.C."/>
            <person name="Denning D.W."/>
            <person name="Caddick M."/>
            <person name="Hynes M."/>
            <person name="Paoletti M."/>
            <person name="Fischer R."/>
            <person name="Miller B."/>
            <person name="Dyer P."/>
            <person name="Sachs M.S."/>
            <person name="Osmani S.A."/>
            <person name="Birren B.W."/>
        </authorList>
    </citation>
    <scope>NUCLEOTIDE SEQUENCE [LARGE SCALE GENOMIC DNA]</scope>
    <source>
        <strain evidence="3">FGSC A4 / ATCC 38163 / CBS 112.46 / NRRL 194 / M139</strain>
    </source>
</reference>
<keyword evidence="3" id="KW-1185">Reference proteome</keyword>
<evidence type="ECO:0000313" key="3">
    <source>
        <dbReference type="Proteomes" id="UP000000560"/>
    </source>
</evidence>
<dbReference type="InParanoid" id="C8VKN8"/>
<protein>
    <submittedName>
        <fullName evidence="2">Uncharacterized protein</fullName>
    </submittedName>
</protein>
<dbReference type="HOGENOM" id="CLU_3050306_0_0_1"/>
<reference evidence="3" key="2">
    <citation type="journal article" date="2009" name="Fungal Genet. Biol.">
        <title>The 2008 update of the Aspergillus nidulans genome annotation: a community effort.</title>
        <authorList>
            <person name="Wortman J.R."/>
            <person name="Gilsenan J.M."/>
            <person name="Joardar V."/>
            <person name="Deegan J."/>
            <person name="Clutterbuck J."/>
            <person name="Andersen M.R."/>
            <person name="Archer D."/>
            <person name="Bencina M."/>
            <person name="Braus G."/>
            <person name="Coutinho P."/>
            <person name="von Dohren H."/>
            <person name="Doonan J."/>
            <person name="Driessen A.J."/>
            <person name="Durek P."/>
            <person name="Espeso E."/>
            <person name="Fekete E."/>
            <person name="Flipphi M."/>
            <person name="Estrada C.G."/>
            <person name="Geysens S."/>
            <person name="Goldman G."/>
            <person name="de Groot P.W."/>
            <person name="Hansen K."/>
            <person name="Harris S.D."/>
            <person name="Heinekamp T."/>
            <person name="Helmstaedt K."/>
            <person name="Henrissat B."/>
            <person name="Hofmann G."/>
            <person name="Homan T."/>
            <person name="Horio T."/>
            <person name="Horiuchi H."/>
            <person name="James S."/>
            <person name="Jones M."/>
            <person name="Karaffa L."/>
            <person name="Karanyi Z."/>
            <person name="Kato M."/>
            <person name="Keller N."/>
            <person name="Kelly D.E."/>
            <person name="Kiel J.A."/>
            <person name="Kim J.M."/>
            <person name="van der Klei I.J."/>
            <person name="Klis F.M."/>
            <person name="Kovalchuk A."/>
            <person name="Krasevec N."/>
            <person name="Kubicek C.P."/>
            <person name="Liu B."/>
            <person name="Maccabe A."/>
            <person name="Meyer V."/>
            <person name="Mirabito P."/>
            <person name="Miskei M."/>
            <person name="Mos M."/>
            <person name="Mullins J."/>
            <person name="Nelson D.R."/>
            <person name="Nielsen J."/>
            <person name="Oakley B.R."/>
            <person name="Osmani S.A."/>
            <person name="Pakula T."/>
            <person name="Paszewski A."/>
            <person name="Paulsen I."/>
            <person name="Pilsyk S."/>
            <person name="Pocsi I."/>
            <person name="Punt P.J."/>
            <person name="Ram A.F."/>
            <person name="Ren Q."/>
            <person name="Robellet X."/>
            <person name="Robson G."/>
            <person name="Seiboth B."/>
            <person name="van Solingen P."/>
            <person name="Specht T."/>
            <person name="Sun J."/>
            <person name="Taheri-Talesh N."/>
            <person name="Takeshita N."/>
            <person name="Ussery D."/>
            <person name="vanKuyk P.A."/>
            <person name="Visser H."/>
            <person name="van de Vondervoort P.J."/>
            <person name="de Vries R.P."/>
            <person name="Walton J."/>
            <person name="Xiang X."/>
            <person name="Xiong Y."/>
            <person name="Zeng A.P."/>
            <person name="Brandt B.W."/>
            <person name="Cornell M.J."/>
            <person name="van den Hondel C.A."/>
            <person name="Visser J."/>
            <person name="Oliver S.G."/>
            <person name="Turner G."/>
        </authorList>
    </citation>
    <scope>GENOME REANNOTATION</scope>
    <source>
        <strain evidence="3">FGSC A4 / ATCC 38163 / CBS 112.46 / NRRL 194 / M139</strain>
    </source>
</reference>
<proteinExistence type="predicted"/>
<keyword evidence="1" id="KW-1133">Transmembrane helix</keyword>
<name>C8VKN8_EMENI</name>
<evidence type="ECO:0000313" key="2">
    <source>
        <dbReference type="EMBL" id="CBF84372.1"/>
    </source>
</evidence>
<gene>
    <name evidence="2" type="ORF">ANIA_11671</name>
</gene>
<dbReference type="EMBL" id="BN001307">
    <property type="protein sequence ID" value="CBF84372.1"/>
    <property type="molecule type" value="Genomic_DNA"/>
</dbReference>
<keyword evidence="1" id="KW-0812">Transmembrane</keyword>
<dbReference type="RefSeq" id="XP_050468584.1">
    <property type="nucleotide sequence ID" value="XM_050612693.1"/>
</dbReference>
<dbReference type="GeneID" id="74897214"/>